<feature type="coiled-coil region" evidence="4">
    <location>
        <begin position="56"/>
        <end position="83"/>
    </location>
</feature>
<reference evidence="6 7" key="1">
    <citation type="journal article" date="2023" name="BMC Biol.">
        <title>The compact genome of the sponge Oopsacas minuta (Hexactinellida) is lacking key metazoan core genes.</title>
        <authorList>
            <person name="Santini S."/>
            <person name="Schenkelaars Q."/>
            <person name="Jourda C."/>
            <person name="Duchesne M."/>
            <person name="Belahbib H."/>
            <person name="Rocher C."/>
            <person name="Selva M."/>
            <person name="Riesgo A."/>
            <person name="Vervoort M."/>
            <person name="Leys S.P."/>
            <person name="Kodjabachian L."/>
            <person name="Le Bivic A."/>
            <person name="Borchiellini C."/>
            <person name="Claverie J.M."/>
            <person name="Renard E."/>
        </authorList>
    </citation>
    <scope>NUCLEOTIDE SEQUENCE [LARGE SCALE GENOMIC DNA]</scope>
    <source>
        <strain evidence="6">SPO-2</strain>
    </source>
</reference>
<protein>
    <recommendedName>
        <fullName evidence="5">Basic leucine zipper domain-containing protein</fullName>
    </recommendedName>
</protein>
<feature type="domain" description="Basic leucine zipper" evidence="5">
    <location>
        <begin position="10"/>
        <end position="87"/>
    </location>
</feature>
<evidence type="ECO:0000256" key="3">
    <source>
        <dbReference type="ARBA" id="ARBA00023163"/>
    </source>
</evidence>
<dbReference type="Gene3D" id="1.20.5.170">
    <property type="match status" value="1"/>
</dbReference>
<gene>
    <name evidence="6" type="ORF">LOD99_11860</name>
</gene>
<evidence type="ECO:0000256" key="1">
    <source>
        <dbReference type="ARBA" id="ARBA00023015"/>
    </source>
</evidence>
<name>A0AAV7JM30_9METZ</name>
<organism evidence="6 7">
    <name type="scientific">Oopsacas minuta</name>
    <dbReference type="NCBI Taxonomy" id="111878"/>
    <lineage>
        <taxon>Eukaryota</taxon>
        <taxon>Metazoa</taxon>
        <taxon>Porifera</taxon>
        <taxon>Hexactinellida</taxon>
        <taxon>Hexasterophora</taxon>
        <taxon>Lyssacinosida</taxon>
        <taxon>Leucopsacidae</taxon>
        <taxon>Oopsacas</taxon>
    </lineage>
</organism>
<dbReference type="GO" id="GO:0006355">
    <property type="term" value="P:regulation of DNA-templated transcription"/>
    <property type="evidence" value="ECO:0007669"/>
    <property type="project" value="InterPro"/>
</dbReference>
<accession>A0AAV7JM30</accession>
<proteinExistence type="predicted"/>
<dbReference type="EMBL" id="JAKMXF010000321">
    <property type="protein sequence ID" value="KAI6649495.1"/>
    <property type="molecule type" value="Genomic_DNA"/>
</dbReference>
<dbReference type="Pfam" id="PF03131">
    <property type="entry name" value="bZIP_Maf"/>
    <property type="match status" value="1"/>
</dbReference>
<keyword evidence="7" id="KW-1185">Reference proteome</keyword>
<evidence type="ECO:0000313" key="6">
    <source>
        <dbReference type="EMBL" id="KAI6649495.1"/>
    </source>
</evidence>
<keyword evidence="2" id="KW-0238">DNA-binding</keyword>
<evidence type="ECO:0000256" key="2">
    <source>
        <dbReference type="ARBA" id="ARBA00023125"/>
    </source>
</evidence>
<keyword evidence="4" id="KW-0175">Coiled coil</keyword>
<dbReference type="GO" id="GO:0003677">
    <property type="term" value="F:DNA binding"/>
    <property type="evidence" value="ECO:0007669"/>
    <property type="project" value="UniProtKB-KW"/>
</dbReference>
<dbReference type="AlphaFoldDB" id="A0AAV7JM30"/>
<dbReference type="Proteomes" id="UP001165289">
    <property type="component" value="Unassembled WGS sequence"/>
</dbReference>
<evidence type="ECO:0000259" key="5">
    <source>
        <dbReference type="Pfam" id="PF03131"/>
    </source>
</evidence>
<keyword evidence="1" id="KW-0805">Transcription regulation</keyword>
<dbReference type="InterPro" id="IPR004826">
    <property type="entry name" value="bZIP_Maf"/>
</dbReference>
<keyword evidence="3" id="KW-0804">Transcription</keyword>
<evidence type="ECO:0000256" key="4">
    <source>
        <dbReference type="SAM" id="Coils"/>
    </source>
</evidence>
<sequence length="97" mass="11777">MTSIYDNEISVKDLAGMRTKEINKLFKETNVTKEDASKLRYQRRRLKIKEYSKIHHQRVKDMLETLEKEKDTLEAEYMSLQAEVTYLKGLKWYYEHK</sequence>
<evidence type="ECO:0000313" key="7">
    <source>
        <dbReference type="Proteomes" id="UP001165289"/>
    </source>
</evidence>
<comment type="caution">
    <text evidence="6">The sequence shown here is derived from an EMBL/GenBank/DDBJ whole genome shotgun (WGS) entry which is preliminary data.</text>
</comment>